<sequence length="198" mass="22689">MGKNSIDSSTPSTTPTINYSTSSLGNDEQFYCGFTLHVAIATLLIGVVGSLTSSIVLASLLKAGVNQEICFIIGIILCSYVFLIFGWSMRIPLLYWIYLLINPLIICLCLLFFTYPTLLNSFILPNNKENNFQQNTQKQLLFQIKKSLNIMELIVSIFAILIFGYFQSIVFRAYNWLKKRNQQEEQQIKKKKEEKNIF</sequence>
<proteinExistence type="predicted"/>
<evidence type="ECO:0000313" key="3">
    <source>
        <dbReference type="Proteomes" id="UP000605970"/>
    </source>
</evidence>
<keyword evidence="1" id="KW-0812">Transmembrane</keyword>
<dbReference type="EMBL" id="JABEBT010000029">
    <property type="protein sequence ID" value="KAF7636507.1"/>
    <property type="molecule type" value="Genomic_DNA"/>
</dbReference>
<accession>A0A8S9ZTJ0</accession>
<keyword evidence="1" id="KW-1133">Transmembrane helix</keyword>
<feature type="transmembrane region" description="Helical" evidence="1">
    <location>
        <begin position="69"/>
        <end position="89"/>
    </location>
</feature>
<feature type="transmembrane region" description="Helical" evidence="1">
    <location>
        <begin position="34"/>
        <end position="57"/>
    </location>
</feature>
<evidence type="ECO:0008006" key="4">
    <source>
        <dbReference type="Google" id="ProtNLM"/>
    </source>
</evidence>
<dbReference type="Proteomes" id="UP000605970">
    <property type="component" value="Unassembled WGS sequence"/>
</dbReference>
<feature type="transmembrane region" description="Helical" evidence="1">
    <location>
        <begin position="95"/>
        <end position="118"/>
    </location>
</feature>
<feature type="transmembrane region" description="Helical" evidence="1">
    <location>
        <begin position="153"/>
        <end position="174"/>
    </location>
</feature>
<gene>
    <name evidence="2" type="ORF">Mgra_00004098</name>
</gene>
<dbReference type="OrthoDB" id="5788725at2759"/>
<keyword evidence="1" id="KW-0472">Membrane</keyword>
<name>A0A8S9ZTJ0_9BILA</name>
<reference evidence="2" key="1">
    <citation type="journal article" date="2020" name="Ecol. Evol.">
        <title>Genome structure and content of the rice root-knot nematode (Meloidogyne graminicola).</title>
        <authorList>
            <person name="Phan N.T."/>
            <person name="Danchin E.G.J."/>
            <person name="Klopp C."/>
            <person name="Perfus-Barbeoch L."/>
            <person name="Kozlowski D.K."/>
            <person name="Koutsovoulos G.D."/>
            <person name="Lopez-Roques C."/>
            <person name="Bouchez O."/>
            <person name="Zahm M."/>
            <person name="Besnard G."/>
            <person name="Bellafiore S."/>
        </authorList>
    </citation>
    <scope>NUCLEOTIDE SEQUENCE</scope>
    <source>
        <strain evidence="2">VN-18</strain>
    </source>
</reference>
<evidence type="ECO:0000313" key="2">
    <source>
        <dbReference type="EMBL" id="KAF7636507.1"/>
    </source>
</evidence>
<dbReference type="AlphaFoldDB" id="A0A8S9ZTJ0"/>
<comment type="caution">
    <text evidence="2">The sequence shown here is derived from an EMBL/GenBank/DDBJ whole genome shotgun (WGS) entry which is preliminary data.</text>
</comment>
<organism evidence="2 3">
    <name type="scientific">Meloidogyne graminicola</name>
    <dbReference type="NCBI Taxonomy" id="189291"/>
    <lineage>
        <taxon>Eukaryota</taxon>
        <taxon>Metazoa</taxon>
        <taxon>Ecdysozoa</taxon>
        <taxon>Nematoda</taxon>
        <taxon>Chromadorea</taxon>
        <taxon>Rhabditida</taxon>
        <taxon>Tylenchina</taxon>
        <taxon>Tylenchomorpha</taxon>
        <taxon>Tylenchoidea</taxon>
        <taxon>Meloidogynidae</taxon>
        <taxon>Meloidogyninae</taxon>
        <taxon>Meloidogyne</taxon>
    </lineage>
</organism>
<protein>
    <recommendedName>
        <fullName evidence="4">Transmembrane protein</fullName>
    </recommendedName>
</protein>
<evidence type="ECO:0000256" key="1">
    <source>
        <dbReference type="SAM" id="Phobius"/>
    </source>
</evidence>
<keyword evidence="3" id="KW-1185">Reference proteome</keyword>